<reference evidence="2 3" key="1">
    <citation type="journal article" date="2020" name="Biotechnol. Biofuels">
        <title>New insights from the biogas microbiome by comprehensive genome-resolved metagenomics of nearly 1600 species originating from multiple anaerobic digesters.</title>
        <authorList>
            <person name="Campanaro S."/>
            <person name="Treu L."/>
            <person name="Rodriguez-R L.M."/>
            <person name="Kovalovszki A."/>
            <person name="Ziels R.M."/>
            <person name="Maus I."/>
            <person name="Zhu X."/>
            <person name="Kougias P.G."/>
            <person name="Basile A."/>
            <person name="Luo G."/>
            <person name="Schluter A."/>
            <person name="Konstantinidis K.T."/>
            <person name="Angelidaki I."/>
        </authorList>
    </citation>
    <scope>NUCLEOTIDE SEQUENCE [LARGE SCALE GENOMIC DNA]</scope>
    <source>
        <strain evidence="2">AS06rmzACSIP_235</strain>
    </source>
</reference>
<dbReference type="InterPro" id="IPR038725">
    <property type="entry name" value="YdaG_split_barrel_FMN-bd"/>
</dbReference>
<name>A0A847H8T4_9CORY</name>
<dbReference type="Pfam" id="PF16242">
    <property type="entry name" value="Pyrid_ox_like"/>
    <property type="match status" value="1"/>
</dbReference>
<evidence type="ECO:0000259" key="1">
    <source>
        <dbReference type="Pfam" id="PF16242"/>
    </source>
</evidence>
<dbReference type="PANTHER" id="PTHR34818:SF1">
    <property type="entry name" value="PROTEIN BLI-3"/>
    <property type="match status" value="1"/>
</dbReference>
<sequence>MAMADEITKEDVVAKLRDASWVMMTTTDTDGKLLSHPMVPQQVTDDADVWFFISLRGGQAQALKANPQVNLAVSEAGTWLSVAAEVDFVEDRAKVDELWNKDVEGWFEGKDDPALGLIRTDSESAQYWGLPGGKMSALARIVKSRVTGERAGGGSETMEL</sequence>
<dbReference type="PANTHER" id="PTHR34818">
    <property type="entry name" value="PROTEIN BLI-3"/>
    <property type="match status" value="1"/>
</dbReference>
<evidence type="ECO:0000313" key="2">
    <source>
        <dbReference type="EMBL" id="NLF89744.1"/>
    </source>
</evidence>
<feature type="domain" description="General stress protein FMN-binding split barrel" evidence="1">
    <location>
        <begin position="10"/>
        <end position="150"/>
    </location>
</feature>
<comment type="caution">
    <text evidence="2">The sequence shown here is derived from an EMBL/GenBank/DDBJ whole genome shotgun (WGS) entry which is preliminary data.</text>
</comment>
<protein>
    <submittedName>
        <fullName evidence="2">Pyridoxamine 5'-phosphate oxidase family protein</fullName>
    </submittedName>
</protein>
<dbReference type="AlphaFoldDB" id="A0A847H8T4"/>
<dbReference type="Gene3D" id="2.30.110.10">
    <property type="entry name" value="Electron Transport, Fmn-binding Protein, Chain A"/>
    <property type="match status" value="1"/>
</dbReference>
<gene>
    <name evidence="2" type="ORF">GX570_00115</name>
</gene>
<proteinExistence type="predicted"/>
<accession>A0A847H8T4</accession>
<dbReference type="Proteomes" id="UP000523614">
    <property type="component" value="Unassembled WGS sequence"/>
</dbReference>
<dbReference type="EMBL" id="JAAYYP010000002">
    <property type="protein sequence ID" value="NLF89744.1"/>
    <property type="molecule type" value="Genomic_DNA"/>
</dbReference>
<dbReference type="InterPro" id="IPR052917">
    <property type="entry name" value="Stress-Dev_Protein"/>
</dbReference>
<dbReference type="SUPFAM" id="SSF50475">
    <property type="entry name" value="FMN-binding split barrel"/>
    <property type="match status" value="1"/>
</dbReference>
<evidence type="ECO:0000313" key="3">
    <source>
        <dbReference type="Proteomes" id="UP000523614"/>
    </source>
</evidence>
<dbReference type="InterPro" id="IPR012349">
    <property type="entry name" value="Split_barrel_FMN-bd"/>
</dbReference>
<organism evidence="2 3">
    <name type="scientific">Corynebacterium marinum</name>
    <dbReference type="NCBI Taxonomy" id="349751"/>
    <lineage>
        <taxon>Bacteria</taxon>
        <taxon>Bacillati</taxon>
        <taxon>Actinomycetota</taxon>
        <taxon>Actinomycetes</taxon>
        <taxon>Mycobacteriales</taxon>
        <taxon>Corynebacteriaceae</taxon>
        <taxon>Corynebacterium</taxon>
    </lineage>
</organism>